<dbReference type="InterPro" id="IPR013663">
    <property type="entry name" value="Helicase_SWF/SNF/SWI_bac"/>
</dbReference>
<keyword evidence="6" id="KW-0347">Helicase</keyword>
<name>W0E7I9_9FIRM</name>
<dbReference type="eggNOG" id="COG0553">
    <property type="taxonomic scope" value="Bacteria"/>
</dbReference>
<keyword evidence="2" id="KW-0862">Zinc</keyword>
<dbReference type="GO" id="GO:0016787">
    <property type="term" value="F:hydrolase activity"/>
    <property type="evidence" value="ECO:0007669"/>
    <property type="project" value="UniProtKB-KW"/>
</dbReference>
<dbReference type="EMBL" id="CP007032">
    <property type="protein sequence ID" value="AHF06825.1"/>
    <property type="molecule type" value="Genomic_DNA"/>
</dbReference>
<accession>W0E7I9</accession>
<evidence type="ECO:0000259" key="3">
    <source>
        <dbReference type="PROSITE" id="PS50966"/>
    </source>
</evidence>
<dbReference type="Pfam" id="PF00176">
    <property type="entry name" value="SNF2-rel_dom"/>
    <property type="match status" value="1"/>
</dbReference>
<evidence type="ECO:0000259" key="5">
    <source>
        <dbReference type="PROSITE" id="PS51194"/>
    </source>
</evidence>
<keyword evidence="7" id="KW-1185">Reference proteome</keyword>
<dbReference type="InterPro" id="IPR038718">
    <property type="entry name" value="SNF2-like_sf"/>
</dbReference>
<dbReference type="PANTHER" id="PTHR10799">
    <property type="entry name" value="SNF2/RAD54 HELICASE FAMILY"/>
    <property type="match status" value="1"/>
</dbReference>
<keyword evidence="2" id="KW-0863">Zinc-finger</keyword>
<dbReference type="PROSITE" id="PS51194">
    <property type="entry name" value="HELICASE_CTER"/>
    <property type="match status" value="1"/>
</dbReference>
<dbReference type="Pfam" id="PF08455">
    <property type="entry name" value="SNF2_assoc"/>
    <property type="match status" value="1"/>
</dbReference>
<feature type="domain" description="Helicase C-terminal" evidence="5">
    <location>
        <begin position="916"/>
        <end position="1070"/>
    </location>
</feature>
<evidence type="ECO:0000313" key="6">
    <source>
        <dbReference type="EMBL" id="AHF06825.1"/>
    </source>
</evidence>
<evidence type="ECO:0000259" key="4">
    <source>
        <dbReference type="PROSITE" id="PS51192"/>
    </source>
</evidence>
<dbReference type="OrthoDB" id="9814088at2"/>
<dbReference type="CDD" id="cd18012">
    <property type="entry name" value="DEXQc_arch_SWI2_SNF2"/>
    <property type="match status" value="1"/>
</dbReference>
<evidence type="ECO:0000256" key="1">
    <source>
        <dbReference type="ARBA" id="ARBA00022801"/>
    </source>
</evidence>
<dbReference type="InterPro" id="IPR007527">
    <property type="entry name" value="Znf_SWIM"/>
</dbReference>
<dbReference type="RefSeq" id="WP_006715494.1">
    <property type="nucleotide sequence ID" value="NZ_CP007032.1"/>
</dbReference>
<keyword evidence="6" id="KW-0067">ATP-binding</keyword>
<dbReference type="Proteomes" id="UP000010847">
    <property type="component" value="Chromosome"/>
</dbReference>
<keyword evidence="1" id="KW-0378">Hydrolase</keyword>
<dbReference type="SMART" id="SM00490">
    <property type="entry name" value="HELICc"/>
    <property type="match status" value="1"/>
</dbReference>
<dbReference type="Gene3D" id="3.40.50.10810">
    <property type="entry name" value="Tandem AAA-ATPase domain"/>
    <property type="match status" value="1"/>
</dbReference>
<dbReference type="GO" id="GO:0005524">
    <property type="term" value="F:ATP binding"/>
    <property type="evidence" value="ECO:0007669"/>
    <property type="project" value="InterPro"/>
</dbReference>
<dbReference type="FunFam" id="3.40.50.300:FF:000533">
    <property type="entry name" value="Helicase, Snf2 family"/>
    <property type="match status" value="1"/>
</dbReference>
<dbReference type="InterPro" id="IPR000330">
    <property type="entry name" value="SNF2_N"/>
</dbReference>
<feature type="domain" description="SWIM-type" evidence="3">
    <location>
        <begin position="55"/>
        <end position="95"/>
    </location>
</feature>
<dbReference type="AlphaFoldDB" id="W0E7I9"/>
<sequence length="1083" mass="123442">MLRLEMTDRQMRNLASYPMAYQLGVAYYQAGKVGPLEYNPAERKVKAFVAGTSRYLIQLQLTPEGGLGSYQCSCPAYSNHSGACKHIIAVLKSTQTNLPLIFQKKANSSSTQEFLTFFENHTQDPFKEELNLEVELDLFVVPRHRVAADFSLKVGLERLYVVKDVGMFLNSLYKGKTLEFGKQFTLEPHRQTFKEQDRPIINFLLDMYEQNLAWSDMLNTYAGSAFNSKKLVSLKGVYFKKFLDALGDKPFNLYQESAPISETQIFRQALPLELSLNSEAENLALTFEADELPIQLLPDASYFLYEQKIYQVSPAQQEILPSVLKALHKEYSSTLILPSNSKEFFISEALPSLEKMGKVSIAPRLAEKFRREDLVTQIYFERGNNDGIAARVEFHYGKNSINPFAPVGGSHTLKDSQEVILIRAVEEERKVLNLFELAEFSVNQGKIHLENEQKIFEFVTEYLPQLQNIAEVYYAEDFKMSIHSSVSLSGGVRLDEKMDLLEISFHYSNIDEAELADIFQAINVKRKYYRLKDGSFLNLHQPELETVARLVDYLDLTAEDLEQNVLQLPKYRALYIDNYLRQANLPGIQRNKAFKQLVQSILEPHDGEFEIPSSLEGVLRDYQKTGFQWLKTLAFYSLGGILADDMGLGKTLQVLAFILSEKTTATHPALVVAPTSLIYNWQEEALKFAPELNVLVIDGPPQVRQSLLTDLKCWDLVVTSYPLLRRDTEIYSHLEFSYCFLDEAQHIKNPQTINAKSVQQLQAKGYFALTGTPIENSLSELWSIFQFIMPGYLLSQPDFRKKYEIPIVKGDDSEPLIELSRHVTPFILRRLKKDVLLELPEKIETRMSAQMTEEQTKIYLAFLQDAKKNIAQEIATVGFERSHIKILAALTRLRQICCHPAMFVEDYTGGSGKMQLFEEVIANALDSGHRILVFSQFTTMLDIIQKHLTHEKIEYFYLSGSTKASDRMRMVQLFNNGVGQIFLISLKAGGTGLNLTGADMVIHFDPWWNPAVEDQATDRAHRIGQKNAVQVIKLVTQGTIEEKVLALQEKKKELIQAVIQPGETLLSKFTEKELVELFDLNDI</sequence>
<dbReference type="PROSITE" id="PS51192">
    <property type="entry name" value="HELICASE_ATP_BIND_1"/>
    <property type="match status" value="1"/>
</dbReference>
<dbReference type="HOGENOM" id="CLU_000315_21_1_9"/>
<gene>
    <name evidence="6" type="ORF">DESME_06935</name>
</gene>
<keyword evidence="6" id="KW-0547">Nucleotide-binding</keyword>
<dbReference type="GO" id="GO:0004386">
    <property type="term" value="F:helicase activity"/>
    <property type="evidence" value="ECO:0007669"/>
    <property type="project" value="UniProtKB-KW"/>
</dbReference>
<evidence type="ECO:0000313" key="7">
    <source>
        <dbReference type="Proteomes" id="UP000010847"/>
    </source>
</evidence>
<dbReference type="KEGG" id="dmt:DESME_06935"/>
<keyword evidence="2" id="KW-0479">Metal-binding</keyword>
<dbReference type="Gene3D" id="3.40.50.300">
    <property type="entry name" value="P-loop containing nucleotide triphosphate hydrolases"/>
    <property type="match status" value="1"/>
</dbReference>
<proteinExistence type="predicted"/>
<dbReference type="SMART" id="SM00487">
    <property type="entry name" value="DEXDc"/>
    <property type="match status" value="1"/>
</dbReference>
<dbReference type="InterPro" id="IPR014001">
    <property type="entry name" value="Helicase_ATP-bd"/>
</dbReference>
<evidence type="ECO:0000256" key="2">
    <source>
        <dbReference type="PROSITE-ProRule" id="PRU00325"/>
    </source>
</evidence>
<dbReference type="Pfam" id="PF00271">
    <property type="entry name" value="Helicase_C"/>
    <property type="match status" value="1"/>
</dbReference>
<dbReference type="InterPro" id="IPR049730">
    <property type="entry name" value="SNF2/RAD54-like_C"/>
</dbReference>
<dbReference type="InterPro" id="IPR001650">
    <property type="entry name" value="Helicase_C-like"/>
</dbReference>
<dbReference type="InterPro" id="IPR027417">
    <property type="entry name" value="P-loop_NTPase"/>
</dbReference>
<dbReference type="SUPFAM" id="SSF52540">
    <property type="entry name" value="P-loop containing nucleoside triphosphate hydrolases"/>
    <property type="match status" value="2"/>
</dbReference>
<dbReference type="GO" id="GO:0008270">
    <property type="term" value="F:zinc ion binding"/>
    <property type="evidence" value="ECO:0007669"/>
    <property type="project" value="UniProtKB-KW"/>
</dbReference>
<feature type="domain" description="Helicase ATP-binding" evidence="4">
    <location>
        <begin position="631"/>
        <end position="791"/>
    </location>
</feature>
<dbReference type="Pfam" id="PF04434">
    <property type="entry name" value="SWIM"/>
    <property type="match status" value="1"/>
</dbReference>
<reference evidence="6 7" key="1">
    <citation type="submission" date="2013-12" db="EMBL/GenBank/DDBJ databases">
        <authorList>
            <consortium name="DOE Joint Genome Institute"/>
            <person name="Smidt H."/>
            <person name="Huntemann M."/>
            <person name="Han J."/>
            <person name="Chen A."/>
            <person name="Kyrpides N."/>
            <person name="Mavromatis K."/>
            <person name="Markowitz V."/>
            <person name="Palaniappan K."/>
            <person name="Ivanova N."/>
            <person name="Schaumberg A."/>
            <person name="Pati A."/>
            <person name="Liolios K."/>
            <person name="Nordberg H.P."/>
            <person name="Cantor M.N."/>
            <person name="Hua S.X."/>
            <person name="Woyke T."/>
        </authorList>
    </citation>
    <scope>NUCLEOTIDE SEQUENCE [LARGE SCALE GENOMIC DNA]</scope>
    <source>
        <strain evidence="7">DSM 15288</strain>
    </source>
</reference>
<protein>
    <submittedName>
        <fullName evidence="6">Helicase</fullName>
    </submittedName>
</protein>
<dbReference type="CDD" id="cd18793">
    <property type="entry name" value="SF2_C_SNF"/>
    <property type="match status" value="1"/>
</dbReference>
<dbReference type="PROSITE" id="PS50966">
    <property type="entry name" value="ZF_SWIM"/>
    <property type="match status" value="1"/>
</dbReference>
<organism evidence="6 7">
    <name type="scientific">Desulfitobacterium metallireducens DSM 15288</name>
    <dbReference type="NCBI Taxonomy" id="871968"/>
    <lineage>
        <taxon>Bacteria</taxon>
        <taxon>Bacillati</taxon>
        <taxon>Bacillota</taxon>
        <taxon>Clostridia</taxon>
        <taxon>Eubacteriales</taxon>
        <taxon>Desulfitobacteriaceae</taxon>
        <taxon>Desulfitobacterium</taxon>
    </lineage>
</organism>
<dbReference type="STRING" id="871968.DESME_06935"/>